<feature type="domain" description="Methyltransferase type 11" evidence="1">
    <location>
        <begin position="39"/>
        <end position="132"/>
    </location>
</feature>
<name>A0A4R7HY61_9ACTN</name>
<dbReference type="GO" id="GO:0032259">
    <property type="term" value="P:methylation"/>
    <property type="evidence" value="ECO:0007669"/>
    <property type="project" value="UniProtKB-KW"/>
</dbReference>
<reference evidence="2 3" key="1">
    <citation type="submission" date="2019-03" db="EMBL/GenBank/DDBJ databases">
        <title>Sequencing the genomes of 1000 actinobacteria strains.</title>
        <authorList>
            <person name="Klenk H.-P."/>
        </authorList>
    </citation>
    <scope>NUCLEOTIDE SEQUENCE [LARGE SCALE GENOMIC DNA]</scope>
    <source>
        <strain evidence="2 3">DSM 18936</strain>
    </source>
</reference>
<sequence>MGIYRDHVLPRLVDRACGTPKLQRWRRRVATGLSGDVAEIGFGSGLNMPAYPPEVTTVYAVEPSGTARRLAEERVEQSTIRVEHVALRGESIPLDDECCDGALSTFTLCTIPDVEMALTELMRVLKPGGRFHFLEHGLAPDDGVADWQRRIEPFQKRLADGCHLTRRPDALVEAAGFVVERVEARYGGGPKPWTWFTEGFAVKPG</sequence>
<dbReference type="RefSeq" id="WP_133867886.1">
    <property type="nucleotide sequence ID" value="NZ_SOAU01000001.1"/>
</dbReference>
<dbReference type="PANTHER" id="PTHR45036">
    <property type="entry name" value="METHYLTRANSFERASE LIKE 7B"/>
    <property type="match status" value="1"/>
</dbReference>
<accession>A0A4R7HY61</accession>
<dbReference type="InterPro" id="IPR029063">
    <property type="entry name" value="SAM-dependent_MTases_sf"/>
</dbReference>
<protein>
    <submittedName>
        <fullName evidence="2">Methyltransferase family protein</fullName>
    </submittedName>
</protein>
<proteinExistence type="predicted"/>
<dbReference type="Proteomes" id="UP000294558">
    <property type="component" value="Unassembled WGS sequence"/>
</dbReference>
<dbReference type="InterPro" id="IPR013216">
    <property type="entry name" value="Methyltransf_11"/>
</dbReference>
<dbReference type="GO" id="GO:0008757">
    <property type="term" value="F:S-adenosylmethionine-dependent methyltransferase activity"/>
    <property type="evidence" value="ECO:0007669"/>
    <property type="project" value="InterPro"/>
</dbReference>
<comment type="caution">
    <text evidence="2">The sequence shown here is derived from an EMBL/GenBank/DDBJ whole genome shotgun (WGS) entry which is preliminary data.</text>
</comment>
<dbReference type="OrthoDB" id="65624at2"/>
<dbReference type="Pfam" id="PF08241">
    <property type="entry name" value="Methyltransf_11"/>
    <property type="match status" value="1"/>
</dbReference>
<dbReference type="AlphaFoldDB" id="A0A4R7HY61"/>
<gene>
    <name evidence="2" type="ORF">BDK89_1009</name>
</gene>
<dbReference type="InterPro" id="IPR052356">
    <property type="entry name" value="Thiol_S-MT"/>
</dbReference>
<dbReference type="EMBL" id="SOAU01000001">
    <property type="protein sequence ID" value="TDT15439.1"/>
    <property type="molecule type" value="Genomic_DNA"/>
</dbReference>
<keyword evidence="2" id="KW-0808">Transferase</keyword>
<organism evidence="2 3">
    <name type="scientific">Ilumatobacter fluminis</name>
    <dbReference type="NCBI Taxonomy" id="467091"/>
    <lineage>
        <taxon>Bacteria</taxon>
        <taxon>Bacillati</taxon>
        <taxon>Actinomycetota</taxon>
        <taxon>Acidimicrobiia</taxon>
        <taxon>Acidimicrobiales</taxon>
        <taxon>Ilumatobacteraceae</taxon>
        <taxon>Ilumatobacter</taxon>
    </lineage>
</organism>
<dbReference type="SUPFAM" id="SSF53335">
    <property type="entry name" value="S-adenosyl-L-methionine-dependent methyltransferases"/>
    <property type="match status" value="1"/>
</dbReference>
<keyword evidence="2" id="KW-0489">Methyltransferase</keyword>
<evidence type="ECO:0000313" key="2">
    <source>
        <dbReference type="EMBL" id="TDT15439.1"/>
    </source>
</evidence>
<evidence type="ECO:0000259" key="1">
    <source>
        <dbReference type="Pfam" id="PF08241"/>
    </source>
</evidence>
<evidence type="ECO:0000313" key="3">
    <source>
        <dbReference type="Proteomes" id="UP000294558"/>
    </source>
</evidence>
<keyword evidence="3" id="KW-1185">Reference proteome</keyword>
<dbReference type="PANTHER" id="PTHR45036:SF1">
    <property type="entry name" value="METHYLTRANSFERASE LIKE 7A"/>
    <property type="match status" value="1"/>
</dbReference>
<dbReference type="Gene3D" id="3.40.50.150">
    <property type="entry name" value="Vaccinia Virus protein VP39"/>
    <property type="match status" value="1"/>
</dbReference>